<dbReference type="RefSeq" id="WP_111502072.1">
    <property type="nucleotide sequence ID" value="NZ_QKYN01000070.1"/>
</dbReference>
<dbReference type="PANTHER" id="PTHR43133">
    <property type="entry name" value="RNA POLYMERASE ECF-TYPE SIGMA FACTO"/>
    <property type="match status" value="1"/>
</dbReference>
<evidence type="ECO:0000256" key="5">
    <source>
        <dbReference type="ARBA" id="ARBA00023163"/>
    </source>
</evidence>
<dbReference type="InterPro" id="IPR013325">
    <property type="entry name" value="RNA_pol_sigma_r2"/>
</dbReference>
<dbReference type="InterPro" id="IPR039425">
    <property type="entry name" value="RNA_pol_sigma-70-like"/>
</dbReference>
<comment type="caution">
    <text evidence="8">The sequence shown here is derived from an EMBL/GenBank/DDBJ whole genome shotgun (WGS) entry which is preliminary data.</text>
</comment>
<accession>A0A2X0K9M2</accession>
<dbReference type="InterPro" id="IPR013324">
    <property type="entry name" value="RNA_pol_sigma_r3/r4-like"/>
</dbReference>
<dbReference type="PANTHER" id="PTHR43133:SF50">
    <property type="entry name" value="ECF RNA POLYMERASE SIGMA FACTOR SIGM"/>
    <property type="match status" value="1"/>
</dbReference>
<dbReference type="GO" id="GO:0003677">
    <property type="term" value="F:DNA binding"/>
    <property type="evidence" value="ECO:0007669"/>
    <property type="project" value="UniProtKB-KW"/>
</dbReference>
<keyword evidence="4" id="KW-0238">DNA-binding</keyword>
<dbReference type="OrthoDB" id="3678480at2"/>
<dbReference type="InterPro" id="IPR014325">
    <property type="entry name" value="RNA_pol_sigma-E_actinobac"/>
</dbReference>
<name>A0A2X0K9M2_9ACTN</name>
<dbReference type="NCBIfam" id="TIGR02937">
    <property type="entry name" value="sigma70-ECF"/>
    <property type="match status" value="1"/>
</dbReference>
<dbReference type="InterPro" id="IPR014284">
    <property type="entry name" value="RNA_pol_sigma-70_dom"/>
</dbReference>
<comment type="similarity">
    <text evidence="1">Belongs to the sigma-70 factor family. ECF subfamily.</text>
</comment>
<keyword evidence="3" id="KW-0731">Sigma factor</keyword>
<evidence type="ECO:0000256" key="4">
    <source>
        <dbReference type="ARBA" id="ARBA00023125"/>
    </source>
</evidence>
<evidence type="ECO:0000259" key="7">
    <source>
        <dbReference type="Pfam" id="PF08281"/>
    </source>
</evidence>
<feature type="domain" description="RNA polymerase sigma-70 region 2" evidence="6">
    <location>
        <begin position="19"/>
        <end position="78"/>
    </location>
</feature>
<reference evidence="8 9" key="1">
    <citation type="submission" date="2018-06" db="EMBL/GenBank/DDBJ databases">
        <title>Streptacidiphilus pinicola sp. nov., isolated from pine grove soil.</title>
        <authorList>
            <person name="Roh S.G."/>
            <person name="Park S."/>
            <person name="Kim M.-K."/>
            <person name="Yun B.-R."/>
            <person name="Park J."/>
            <person name="Kim M.J."/>
            <person name="Kim Y.S."/>
            <person name="Kim S.B."/>
        </authorList>
    </citation>
    <scope>NUCLEOTIDE SEQUENCE [LARGE SCALE GENOMIC DNA]</scope>
    <source>
        <strain evidence="8 9">MMS16-CNU450</strain>
    </source>
</reference>
<sequence length="174" mass="19211">MHTADELDFHDFAASRWARLFRIALLLTDDQGLAEDLAQSTLTAVYASWSRVRRADDPDAYARRILLNSHLSRFRRKRPREIPLASDLEATVVGAPDPAGAVDTRLVLRAALASLPPRQRAVVVLRYWADLTEEQTAATLGCAVGTVKSQASKAIAKLRTHPALAPAPEEVYDR</sequence>
<keyword evidence="5" id="KW-0804">Transcription</keyword>
<evidence type="ECO:0000256" key="2">
    <source>
        <dbReference type="ARBA" id="ARBA00023015"/>
    </source>
</evidence>
<dbReference type="SUPFAM" id="SSF88659">
    <property type="entry name" value="Sigma3 and sigma4 domains of RNA polymerase sigma factors"/>
    <property type="match status" value="1"/>
</dbReference>
<evidence type="ECO:0000313" key="8">
    <source>
        <dbReference type="EMBL" id="RAG84179.1"/>
    </source>
</evidence>
<organism evidence="8 9">
    <name type="scientific">Streptacidiphilus pinicola</name>
    <dbReference type="NCBI Taxonomy" id="2219663"/>
    <lineage>
        <taxon>Bacteria</taxon>
        <taxon>Bacillati</taxon>
        <taxon>Actinomycetota</taxon>
        <taxon>Actinomycetes</taxon>
        <taxon>Kitasatosporales</taxon>
        <taxon>Streptomycetaceae</taxon>
        <taxon>Streptacidiphilus</taxon>
    </lineage>
</organism>
<dbReference type="Gene3D" id="1.10.1740.10">
    <property type="match status" value="1"/>
</dbReference>
<evidence type="ECO:0000313" key="9">
    <source>
        <dbReference type="Proteomes" id="UP000248889"/>
    </source>
</evidence>
<proteinExistence type="inferred from homology"/>
<dbReference type="InterPro" id="IPR036388">
    <property type="entry name" value="WH-like_DNA-bd_sf"/>
</dbReference>
<dbReference type="GO" id="GO:0006352">
    <property type="term" value="P:DNA-templated transcription initiation"/>
    <property type="evidence" value="ECO:0007669"/>
    <property type="project" value="InterPro"/>
</dbReference>
<feature type="domain" description="RNA polymerase sigma factor 70 region 4 type 2" evidence="7">
    <location>
        <begin position="107"/>
        <end position="158"/>
    </location>
</feature>
<dbReference type="NCBIfam" id="TIGR02983">
    <property type="entry name" value="SigE-fam_strep"/>
    <property type="match status" value="1"/>
</dbReference>
<gene>
    <name evidence="8" type="ORF">DN069_18155</name>
</gene>
<protein>
    <submittedName>
        <fullName evidence="8">SigE family RNA polymerase sigma factor</fullName>
    </submittedName>
</protein>
<dbReference type="EMBL" id="QKYN01000070">
    <property type="protein sequence ID" value="RAG84179.1"/>
    <property type="molecule type" value="Genomic_DNA"/>
</dbReference>
<keyword evidence="9" id="KW-1185">Reference proteome</keyword>
<dbReference type="Gene3D" id="1.10.10.10">
    <property type="entry name" value="Winged helix-like DNA-binding domain superfamily/Winged helix DNA-binding domain"/>
    <property type="match status" value="1"/>
</dbReference>
<dbReference type="Proteomes" id="UP000248889">
    <property type="component" value="Unassembled WGS sequence"/>
</dbReference>
<dbReference type="Pfam" id="PF08281">
    <property type="entry name" value="Sigma70_r4_2"/>
    <property type="match status" value="1"/>
</dbReference>
<dbReference type="CDD" id="cd06171">
    <property type="entry name" value="Sigma70_r4"/>
    <property type="match status" value="1"/>
</dbReference>
<dbReference type="GO" id="GO:0016987">
    <property type="term" value="F:sigma factor activity"/>
    <property type="evidence" value="ECO:0007669"/>
    <property type="project" value="UniProtKB-KW"/>
</dbReference>
<dbReference type="AlphaFoldDB" id="A0A2X0K9M2"/>
<keyword evidence="2" id="KW-0805">Transcription regulation</keyword>
<evidence type="ECO:0000256" key="3">
    <source>
        <dbReference type="ARBA" id="ARBA00023082"/>
    </source>
</evidence>
<dbReference type="InterPro" id="IPR007627">
    <property type="entry name" value="RNA_pol_sigma70_r2"/>
</dbReference>
<evidence type="ECO:0000256" key="1">
    <source>
        <dbReference type="ARBA" id="ARBA00010641"/>
    </source>
</evidence>
<dbReference type="SUPFAM" id="SSF88946">
    <property type="entry name" value="Sigma2 domain of RNA polymerase sigma factors"/>
    <property type="match status" value="1"/>
</dbReference>
<dbReference type="Pfam" id="PF04542">
    <property type="entry name" value="Sigma70_r2"/>
    <property type="match status" value="1"/>
</dbReference>
<evidence type="ECO:0000259" key="6">
    <source>
        <dbReference type="Pfam" id="PF04542"/>
    </source>
</evidence>
<dbReference type="InterPro" id="IPR013249">
    <property type="entry name" value="RNA_pol_sigma70_r4_t2"/>
</dbReference>